<dbReference type="EnsemblMetazoa" id="HelroT173978">
    <property type="protein sequence ID" value="HelroP173978"/>
    <property type="gene ID" value="HelroG173978"/>
</dbReference>
<dbReference type="KEGG" id="hro:HELRODRAFT_173978"/>
<evidence type="ECO:0000313" key="2">
    <source>
        <dbReference type="EnsemblMetazoa" id="HelroP173978"/>
    </source>
</evidence>
<dbReference type="HOGENOM" id="CLU_2239460_0_0_1"/>
<dbReference type="GeneID" id="20204758"/>
<dbReference type="RefSeq" id="XP_009018788.1">
    <property type="nucleotide sequence ID" value="XM_009020540.1"/>
</dbReference>
<dbReference type="EMBL" id="KB096676">
    <property type="protein sequence ID" value="ESO03095.1"/>
    <property type="molecule type" value="Genomic_DNA"/>
</dbReference>
<keyword evidence="3" id="KW-1185">Reference proteome</keyword>
<reference evidence="1 3" key="2">
    <citation type="journal article" date="2013" name="Nature">
        <title>Insights into bilaterian evolution from three spiralian genomes.</title>
        <authorList>
            <person name="Simakov O."/>
            <person name="Marletaz F."/>
            <person name="Cho S.J."/>
            <person name="Edsinger-Gonzales E."/>
            <person name="Havlak P."/>
            <person name="Hellsten U."/>
            <person name="Kuo D.H."/>
            <person name="Larsson T."/>
            <person name="Lv J."/>
            <person name="Arendt D."/>
            <person name="Savage R."/>
            <person name="Osoegawa K."/>
            <person name="de Jong P."/>
            <person name="Grimwood J."/>
            <person name="Chapman J.A."/>
            <person name="Shapiro H."/>
            <person name="Aerts A."/>
            <person name="Otillar R.P."/>
            <person name="Terry A.Y."/>
            <person name="Boore J.L."/>
            <person name="Grigoriev I.V."/>
            <person name="Lindberg D.R."/>
            <person name="Seaver E.C."/>
            <person name="Weisblat D.A."/>
            <person name="Putnam N.H."/>
            <person name="Rokhsar D.S."/>
        </authorList>
    </citation>
    <scope>NUCLEOTIDE SEQUENCE</scope>
</reference>
<dbReference type="Proteomes" id="UP000015101">
    <property type="component" value="Unassembled WGS sequence"/>
</dbReference>
<accession>T1F7F9</accession>
<reference evidence="3" key="1">
    <citation type="submission" date="2012-12" db="EMBL/GenBank/DDBJ databases">
        <authorList>
            <person name="Hellsten U."/>
            <person name="Grimwood J."/>
            <person name="Chapman J.A."/>
            <person name="Shapiro H."/>
            <person name="Aerts A."/>
            <person name="Otillar R.P."/>
            <person name="Terry A.Y."/>
            <person name="Boore J.L."/>
            <person name="Simakov O."/>
            <person name="Marletaz F."/>
            <person name="Cho S.-J."/>
            <person name="Edsinger-Gonzales E."/>
            <person name="Havlak P."/>
            <person name="Kuo D.-H."/>
            <person name="Larsson T."/>
            <person name="Lv J."/>
            <person name="Arendt D."/>
            <person name="Savage R."/>
            <person name="Osoegawa K."/>
            <person name="de Jong P."/>
            <person name="Lindberg D.R."/>
            <person name="Seaver E.C."/>
            <person name="Weisblat D.A."/>
            <person name="Putnam N.H."/>
            <person name="Grigoriev I.V."/>
            <person name="Rokhsar D.S."/>
        </authorList>
    </citation>
    <scope>NUCLEOTIDE SEQUENCE</scope>
</reference>
<gene>
    <name evidence="2" type="primary">20204758</name>
    <name evidence="1" type="ORF">HELRODRAFT_173978</name>
</gene>
<name>T1F7F9_HELRO</name>
<reference evidence="2" key="3">
    <citation type="submission" date="2015-06" db="UniProtKB">
        <authorList>
            <consortium name="EnsemblMetazoa"/>
        </authorList>
    </citation>
    <scope>IDENTIFICATION</scope>
</reference>
<sequence>MTVKLTKSVITMGANHRNKGLSSQILYINCNKKKFCLAQSTQLFITNLIAQLNEESLNAREGKQGEKLLLSATMEPGAPTMMEMIVELRGRDMDEMERYGGGGEL</sequence>
<evidence type="ECO:0000313" key="3">
    <source>
        <dbReference type="Proteomes" id="UP000015101"/>
    </source>
</evidence>
<protein>
    <submittedName>
        <fullName evidence="1 2">Uncharacterized protein</fullName>
    </submittedName>
</protein>
<dbReference type="CTD" id="20204758"/>
<dbReference type="AlphaFoldDB" id="T1F7F9"/>
<proteinExistence type="predicted"/>
<dbReference type="InParanoid" id="T1F7F9"/>
<dbReference type="EMBL" id="AMQM01004777">
    <property type="status" value="NOT_ANNOTATED_CDS"/>
    <property type="molecule type" value="Genomic_DNA"/>
</dbReference>
<evidence type="ECO:0000313" key="1">
    <source>
        <dbReference type="EMBL" id="ESO03095.1"/>
    </source>
</evidence>
<organism evidence="2 3">
    <name type="scientific">Helobdella robusta</name>
    <name type="common">Californian leech</name>
    <dbReference type="NCBI Taxonomy" id="6412"/>
    <lineage>
        <taxon>Eukaryota</taxon>
        <taxon>Metazoa</taxon>
        <taxon>Spiralia</taxon>
        <taxon>Lophotrochozoa</taxon>
        <taxon>Annelida</taxon>
        <taxon>Clitellata</taxon>
        <taxon>Hirudinea</taxon>
        <taxon>Rhynchobdellida</taxon>
        <taxon>Glossiphoniidae</taxon>
        <taxon>Helobdella</taxon>
    </lineage>
</organism>